<evidence type="ECO:0000313" key="3">
    <source>
        <dbReference type="Proteomes" id="UP000786387"/>
    </source>
</evidence>
<dbReference type="SMART" id="SM00953">
    <property type="entry name" value="RES"/>
    <property type="match status" value="1"/>
</dbReference>
<evidence type="ECO:0000259" key="1">
    <source>
        <dbReference type="SMART" id="SM00953"/>
    </source>
</evidence>
<accession>A0ABR5Z734</accession>
<name>A0ABR5Z734_9GAMM</name>
<dbReference type="EMBL" id="JAAMRF010000014">
    <property type="protein sequence ID" value="MBA1275956.1"/>
    <property type="molecule type" value="Genomic_DNA"/>
</dbReference>
<dbReference type="Proteomes" id="UP000786387">
    <property type="component" value="Unassembled WGS sequence"/>
</dbReference>
<protein>
    <submittedName>
        <fullName evidence="2">RES family NAD+ phosphorylase</fullName>
    </submittedName>
</protein>
<proteinExistence type="predicted"/>
<reference evidence="2 3" key="1">
    <citation type="submission" date="2020-02" db="EMBL/GenBank/DDBJ databases">
        <title>Synteny-based analysis reveals conserved mechanism for high triclosan tolerance in Pseudomonas, as well as instances of horizontal transfer.</title>
        <authorList>
            <person name="Mcfarland A.G."/>
            <person name="Bertucci H.K."/>
            <person name="Litmann E."/>
            <person name="Shen J."/>
            <person name="Huttenhower C."/>
            <person name="Hartmann E.M."/>
        </authorList>
    </citation>
    <scope>NUCLEOTIDE SEQUENCE [LARGE SCALE GENOMIC DNA]</scope>
    <source>
        <strain evidence="2 3">115A1</strain>
    </source>
</reference>
<dbReference type="InterPro" id="IPR014914">
    <property type="entry name" value="RES_dom"/>
</dbReference>
<gene>
    <name evidence="2" type="ORF">G7026_21660</name>
</gene>
<dbReference type="Pfam" id="PF08808">
    <property type="entry name" value="RES"/>
    <property type="match status" value="1"/>
</dbReference>
<comment type="caution">
    <text evidence="2">The sequence shown here is derived from an EMBL/GenBank/DDBJ whole genome shotgun (WGS) entry which is preliminary data.</text>
</comment>
<evidence type="ECO:0000313" key="2">
    <source>
        <dbReference type="EMBL" id="MBA1275956.1"/>
    </source>
</evidence>
<feature type="domain" description="RES" evidence="1">
    <location>
        <begin position="69"/>
        <end position="196"/>
    </location>
</feature>
<organism evidence="2 3">
    <name type="scientific">Stutzerimonas azotifigens</name>
    <dbReference type="NCBI Taxonomy" id="291995"/>
    <lineage>
        <taxon>Bacteria</taxon>
        <taxon>Pseudomonadati</taxon>
        <taxon>Pseudomonadota</taxon>
        <taxon>Gammaproteobacteria</taxon>
        <taxon>Pseudomonadales</taxon>
        <taxon>Pseudomonadaceae</taxon>
        <taxon>Stutzerimonas</taxon>
    </lineage>
</organism>
<dbReference type="RefSeq" id="WP_181073121.1">
    <property type="nucleotide sequence ID" value="NZ_JAAMRF010000014.1"/>
</dbReference>
<keyword evidence="3" id="KW-1185">Reference proteome</keyword>
<sequence length="235" mass="26203">MSLLDTTCDFSASVYRNIVSLRVSANLFDDLISDERAQDIANAAEMRVRMVGPGVVERGLAYSEAIGYPFEADRSVASRFGDGTNRVWYGALDEDTALAETCYHQIQMLRQIEGVDRVVTRYRKVWQVQAAGLFMDLREKLTLCPALIGDDYALPQSIGKRLAHEGLPGVLYPSARWQGDCLATFRASPLSQPVQLYDLTYHIDPQAGCVDIEREPGRLLRRLCLGELRRAATIG</sequence>